<feature type="transmembrane region" description="Helical" evidence="12">
    <location>
        <begin position="676"/>
        <end position="697"/>
    </location>
</feature>
<keyword evidence="9 12" id="KW-0472">Membrane</keyword>
<accession>A0A8J2X3E7</accession>
<feature type="transmembrane region" description="Helical" evidence="12">
    <location>
        <begin position="639"/>
        <end position="664"/>
    </location>
</feature>
<evidence type="ECO:0000256" key="8">
    <source>
        <dbReference type="ARBA" id="ARBA00022989"/>
    </source>
</evidence>
<proteinExistence type="inferred from homology"/>
<dbReference type="Pfam" id="PF00169">
    <property type="entry name" value="PH"/>
    <property type="match status" value="1"/>
</dbReference>
<feature type="transmembrane region" description="Helical" evidence="12">
    <location>
        <begin position="432"/>
        <end position="449"/>
    </location>
</feature>
<feature type="transmembrane region" description="Helical" evidence="12">
    <location>
        <begin position="574"/>
        <end position="596"/>
    </location>
</feature>
<dbReference type="InterPro" id="IPR000582">
    <property type="entry name" value="Acyl-CoA-binding_protein"/>
</dbReference>
<dbReference type="InterPro" id="IPR035984">
    <property type="entry name" value="Acyl-CoA-binding_sf"/>
</dbReference>
<comment type="similarity">
    <text evidence="3">Belongs to the membrane-bound acyltransferase family. Sterol o-acyltransferase subfamily.</text>
</comment>
<evidence type="ECO:0000259" key="14">
    <source>
        <dbReference type="PROSITE" id="PS51228"/>
    </source>
</evidence>
<keyword evidence="8 12" id="KW-1133">Transmembrane helix</keyword>
<dbReference type="PANTHER" id="PTHR10408:SF7">
    <property type="entry name" value="DIACYLGLYCEROL O-ACYLTRANSFERASE 1"/>
    <property type="match status" value="1"/>
</dbReference>
<evidence type="ECO:0000256" key="12">
    <source>
        <dbReference type="SAM" id="Phobius"/>
    </source>
</evidence>
<dbReference type="EC" id="2.3.1.20" evidence="4"/>
<keyword evidence="10" id="KW-0012">Acyltransferase</keyword>
<evidence type="ECO:0000256" key="6">
    <source>
        <dbReference type="ARBA" id="ARBA00022692"/>
    </source>
</evidence>
<dbReference type="Pfam" id="PF03062">
    <property type="entry name" value="MBOAT"/>
    <property type="match status" value="1"/>
</dbReference>
<dbReference type="SMART" id="SM00233">
    <property type="entry name" value="PH"/>
    <property type="match status" value="1"/>
</dbReference>
<organism evidence="15 16">
    <name type="scientific">Pelagomonas calceolata</name>
    <dbReference type="NCBI Taxonomy" id="35677"/>
    <lineage>
        <taxon>Eukaryota</taxon>
        <taxon>Sar</taxon>
        <taxon>Stramenopiles</taxon>
        <taxon>Ochrophyta</taxon>
        <taxon>Pelagophyceae</taxon>
        <taxon>Pelagomonadales</taxon>
        <taxon>Pelagomonadaceae</taxon>
        <taxon>Pelagomonas</taxon>
    </lineage>
</organism>
<dbReference type="EMBL" id="CAKKNE010000005">
    <property type="protein sequence ID" value="CAH0377376.1"/>
    <property type="molecule type" value="Genomic_DNA"/>
</dbReference>
<keyword evidence="5" id="KW-0808">Transferase</keyword>
<feature type="domain" description="PH" evidence="13">
    <location>
        <begin position="145"/>
        <end position="259"/>
    </location>
</feature>
<dbReference type="InterPro" id="IPR011993">
    <property type="entry name" value="PH-like_dom_sf"/>
</dbReference>
<feature type="transmembrane region" description="Helical" evidence="12">
    <location>
        <begin position="532"/>
        <end position="554"/>
    </location>
</feature>
<dbReference type="PROSITE" id="PS50003">
    <property type="entry name" value="PH_DOMAIN"/>
    <property type="match status" value="1"/>
</dbReference>
<comment type="subcellular location">
    <subcellularLocation>
        <location evidence="1">Endoplasmic reticulum membrane</location>
        <topology evidence="1">Multi-pass membrane protein</topology>
    </subcellularLocation>
</comment>
<dbReference type="Proteomes" id="UP000789595">
    <property type="component" value="Unassembled WGS sequence"/>
</dbReference>
<dbReference type="GO" id="GO:0004144">
    <property type="term" value="F:diacylglycerol O-acyltransferase activity"/>
    <property type="evidence" value="ECO:0007669"/>
    <property type="project" value="UniProtKB-EC"/>
</dbReference>
<evidence type="ECO:0000256" key="11">
    <source>
        <dbReference type="SAM" id="MobiDB-lite"/>
    </source>
</evidence>
<dbReference type="Pfam" id="PF00887">
    <property type="entry name" value="ACBP"/>
    <property type="match status" value="1"/>
</dbReference>
<protein>
    <recommendedName>
        <fullName evidence="4">diacylglycerol O-acyltransferase</fullName>
        <ecNumber evidence="4">2.3.1.20</ecNumber>
    </recommendedName>
</protein>
<feature type="transmembrane region" description="Helical" evidence="12">
    <location>
        <begin position="709"/>
        <end position="728"/>
    </location>
</feature>
<feature type="compositionally biased region" description="Basic and acidic residues" evidence="11">
    <location>
        <begin position="83"/>
        <end position="95"/>
    </location>
</feature>
<dbReference type="GO" id="GO:0000062">
    <property type="term" value="F:fatty-acyl-CoA binding"/>
    <property type="evidence" value="ECO:0007669"/>
    <property type="project" value="InterPro"/>
</dbReference>
<dbReference type="InterPro" id="IPR014352">
    <property type="entry name" value="FERM/acyl-CoA-bd_prot_sf"/>
</dbReference>
<evidence type="ECO:0000256" key="7">
    <source>
        <dbReference type="ARBA" id="ARBA00022824"/>
    </source>
</evidence>
<feature type="transmembrane region" description="Helical" evidence="12">
    <location>
        <begin position="400"/>
        <end position="420"/>
    </location>
</feature>
<dbReference type="AlphaFoldDB" id="A0A8J2X3E7"/>
<evidence type="ECO:0000256" key="2">
    <source>
        <dbReference type="ARBA" id="ARBA00005189"/>
    </source>
</evidence>
<dbReference type="SUPFAM" id="SSF50729">
    <property type="entry name" value="PH domain-like"/>
    <property type="match status" value="1"/>
</dbReference>
<dbReference type="SUPFAM" id="SSF47027">
    <property type="entry name" value="Acyl-CoA binding protein"/>
    <property type="match status" value="1"/>
</dbReference>
<feature type="transmembrane region" description="Helical" evidence="12">
    <location>
        <begin position="366"/>
        <end position="388"/>
    </location>
</feature>
<sequence>MQDVEESFQEACAQFRTAPDLFRDEDRLHLYALYKQATAGKAPGYNAKTPRRALLRGAELAAWRSLQDMPSPEAKRAYAKIVADNRKNRETKEPQTPRTRSKTAAAAWRADRDLLDASLDGMDPKTLLAHARKLRDRVQTLSVGHVMRGGELIRHRETLTGHDWASRYFEVVPGFLRCYKSRTARELRLEVPLSPSVKVVADDVFDRKERKRAPTPFLLKLFLDKATMGASSRVTEITLAAPSKRDRDDWLQCVSASIELNASPLAMPAPPVVKKKKRSSTELLARTVHRRARPSLLSSDSSEAQSYGGFVNLIAVVAVVSNSRALLQEWHRIPLVRSIRAHFAEEAPVLTKRGRPVPPLPVADSVVPYELGLSFIALCLCVVLAVLVERRAARAPGRAASFHLLRALVVFSTLAVPLALCSAAPPRPVSHAITLLGACTAMMKLLSYAHTNAELRRKYITTGAQTKLRRIQSSNDDLDAVAGEGEIAQPNAYPANLRLGDAMRFMAFPTLIYQTRYPRTRRIRSAWLLKRCGELFLVVSAMLLITTQFVHPTVQRSYESINNKDAWSFVERLLALAIPSLFVWVLMFVALFELWLSILAELTRFGDRQFYKDWWNAQKFDEYWRLWNLPVHNWLVRHVFFPCLNLGLNKMAATLVVFFVSAALHEVLVSGPCHVARLYAFAGMMGQVPLIALTNALHGRLPSNRLGNVLFWVVFCVVGQPMALMLYFHDTVQSSSAGAKGSFGGEL</sequence>
<comment type="caution">
    <text evidence="15">The sequence shown here is derived from an EMBL/GenBank/DDBJ whole genome shotgun (WGS) entry which is preliminary data.</text>
</comment>
<evidence type="ECO:0000256" key="9">
    <source>
        <dbReference type="ARBA" id="ARBA00023136"/>
    </source>
</evidence>
<dbReference type="PROSITE" id="PS51228">
    <property type="entry name" value="ACB_2"/>
    <property type="match status" value="1"/>
</dbReference>
<keyword evidence="16" id="KW-1185">Reference proteome</keyword>
<dbReference type="InterPro" id="IPR004299">
    <property type="entry name" value="MBOAT_fam"/>
</dbReference>
<dbReference type="InterPro" id="IPR001849">
    <property type="entry name" value="PH_domain"/>
</dbReference>
<dbReference type="PANTHER" id="PTHR10408">
    <property type="entry name" value="STEROL O-ACYLTRANSFERASE"/>
    <property type="match status" value="1"/>
</dbReference>
<feature type="domain" description="ACB" evidence="14">
    <location>
        <begin position="4"/>
        <end position="91"/>
    </location>
</feature>
<evidence type="ECO:0000256" key="3">
    <source>
        <dbReference type="ARBA" id="ARBA00009010"/>
    </source>
</evidence>
<feature type="region of interest" description="Disordered" evidence="11">
    <location>
        <begin position="83"/>
        <end position="105"/>
    </location>
</feature>
<reference evidence="15" key="1">
    <citation type="submission" date="2021-11" db="EMBL/GenBank/DDBJ databases">
        <authorList>
            <consortium name="Genoscope - CEA"/>
            <person name="William W."/>
        </authorList>
    </citation>
    <scope>NUCLEOTIDE SEQUENCE</scope>
</reference>
<evidence type="ECO:0000256" key="1">
    <source>
        <dbReference type="ARBA" id="ARBA00004477"/>
    </source>
</evidence>
<gene>
    <name evidence="15" type="ORF">PECAL_5P19270</name>
</gene>
<dbReference type="InterPro" id="IPR014371">
    <property type="entry name" value="Oat_ACAT_DAG_ARE"/>
</dbReference>
<dbReference type="OrthoDB" id="10039049at2759"/>
<evidence type="ECO:0000313" key="16">
    <source>
        <dbReference type="Proteomes" id="UP000789595"/>
    </source>
</evidence>
<dbReference type="Gene3D" id="1.20.80.10">
    <property type="match status" value="1"/>
</dbReference>
<dbReference type="Gene3D" id="2.30.29.30">
    <property type="entry name" value="Pleckstrin-homology domain (PH domain)/Phosphotyrosine-binding domain (PTB)"/>
    <property type="match status" value="1"/>
</dbReference>
<evidence type="ECO:0000256" key="4">
    <source>
        <dbReference type="ARBA" id="ARBA00013244"/>
    </source>
</evidence>
<dbReference type="CDD" id="cd00821">
    <property type="entry name" value="PH"/>
    <property type="match status" value="1"/>
</dbReference>
<name>A0A8J2X3E7_9STRA</name>
<dbReference type="GO" id="GO:0019432">
    <property type="term" value="P:triglyceride biosynthetic process"/>
    <property type="evidence" value="ECO:0007669"/>
    <property type="project" value="TreeGrafter"/>
</dbReference>
<keyword evidence="7" id="KW-0256">Endoplasmic reticulum</keyword>
<evidence type="ECO:0000259" key="13">
    <source>
        <dbReference type="PROSITE" id="PS50003"/>
    </source>
</evidence>
<evidence type="ECO:0000256" key="10">
    <source>
        <dbReference type="ARBA" id="ARBA00023315"/>
    </source>
</evidence>
<keyword evidence="6 12" id="KW-0812">Transmembrane</keyword>
<evidence type="ECO:0000313" key="15">
    <source>
        <dbReference type="EMBL" id="CAH0377376.1"/>
    </source>
</evidence>
<comment type="pathway">
    <text evidence="2">Lipid metabolism.</text>
</comment>
<evidence type="ECO:0000256" key="5">
    <source>
        <dbReference type="ARBA" id="ARBA00022679"/>
    </source>
</evidence>
<dbReference type="GO" id="GO:0005789">
    <property type="term" value="C:endoplasmic reticulum membrane"/>
    <property type="evidence" value="ECO:0007669"/>
    <property type="project" value="UniProtKB-SubCell"/>
</dbReference>